<evidence type="ECO:0000313" key="2">
    <source>
        <dbReference type="EMBL" id="SMF23161.1"/>
    </source>
</evidence>
<proteinExistence type="predicted"/>
<dbReference type="Gene3D" id="3.30.420.10">
    <property type="entry name" value="Ribonuclease H-like superfamily/Ribonuclease H"/>
    <property type="match status" value="1"/>
</dbReference>
<dbReference type="AlphaFoldDB" id="A0A1Y6BQ10"/>
<dbReference type="EMBL" id="FWZT01000007">
    <property type="protein sequence ID" value="SMF23161.1"/>
    <property type="molecule type" value="Genomic_DNA"/>
</dbReference>
<organism evidence="2 3">
    <name type="scientific">Pseudobacteriovorax antillogorgiicola</name>
    <dbReference type="NCBI Taxonomy" id="1513793"/>
    <lineage>
        <taxon>Bacteria</taxon>
        <taxon>Pseudomonadati</taxon>
        <taxon>Bdellovibrionota</taxon>
        <taxon>Oligoflexia</taxon>
        <taxon>Oligoflexales</taxon>
        <taxon>Pseudobacteriovoracaceae</taxon>
        <taxon>Pseudobacteriovorax</taxon>
    </lineage>
</organism>
<dbReference type="InterPro" id="IPR012337">
    <property type="entry name" value="RNaseH-like_sf"/>
</dbReference>
<reference evidence="3" key="1">
    <citation type="submission" date="2017-04" db="EMBL/GenBank/DDBJ databases">
        <authorList>
            <person name="Varghese N."/>
            <person name="Submissions S."/>
        </authorList>
    </citation>
    <scope>NUCLEOTIDE SEQUENCE [LARGE SCALE GENOMIC DNA]</scope>
    <source>
        <strain evidence="3">RKEM611</strain>
    </source>
</reference>
<evidence type="ECO:0000313" key="3">
    <source>
        <dbReference type="Proteomes" id="UP000192907"/>
    </source>
</evidence>
<feature type="domain" description="Integrase catalytic" evidence="1">
    <location>
        <begin position="59"/>
        <end position="107"/>
    </location>
</feature>
<name>A0A1Y6BQ10_9BACT</name>
<dbReference type="InterPro" id="IPR001584">
    <property type="entry name" value="Integrase_cat-core"/>
</dbReference>
<gene>
    <name evidence="2" type="ORF">SAMN06296036_107271</name>
</gene>
<sequence length="107" mass="12981">MNSEEYIEDSPYQVVSKLLDRGEWLCSVRTMYRVLKERNQSRDRRNQRSHPSFQKPVLVARKPNRVWSWDITRLPGPYKGHYFYLYVMLDIYSRYVVGWMVSDKENA</sequence>
<dbReference type="STRING" id="1513793.SAMN06296036_107271"/>
<dbReference type="GO" id="GO:0003676">
    <property type="term" value="F:nucleic acid binding"/>
    <property type="evidence" value="ECO:0007669"/>
    <property type="project" value="InterPro"/>
</dbReference>
<dbReference type="GO" id="GO:0015074">
    <property type="term" value="P:DNA integration"/>
    <property type="evidence" value="ECO:0007669"/>
    <property type="project" value="InterPro"/>
</dbReference>
<feature type="non-terminal residue" evidence="2">
    <location>
        <position position="107"/>
    </location>
</feature>
<protein>
    <submittedName>
        <fullName evidence="2">Integrase core domain-containing protein</fullName>
    </submittedName>
</protein>
<dbReference type="SUPFAM" id="SSF53098">
    <property type="entry name" value="Ribonuclease H-like"/>
    <property type="match status" value="1"/>
</dbReference>
<accession>A0A1Y6BQ10</accession>
<keyword evidence="3" id="KW-1185">Reference proteome</keyword>
<evidence type="ECO:0000259" key="1">
    <source>
        <dbReference type="PROSITE" id="PS50994"/>
    </source>
</evidence>
<dbReference type="InterPro" id="IPR036397">
    <property type="entry name" value="RNaseH_sf"/>
</dbReference>
<dbReference type="Pfam" id="PF00665">
    <property type="entry name" value="rve"/>
    <property type="match status" value="1"/>
</dbReference>
<dbReference type="Proteomes" id="UP000192907">
    <property type="component" value="Unassembled WGS sequence"/>
</dbReference>
<dbReference type="PROSITE" id="PS50994">
    <property type="entry name" value="INTEGRASE"/>
    <property type="match status" value="1"/>
</dbReference>